<accession>A0A0X8GYQ9</accession>
<gene>
    <name evidence="1" type="ORF">AOC36_02495</name>
</gene>
<protein>
    <recommendedName>
        <fullName evidence="3">Phosphoenolpyruvate carboxykinase</fullName>
    </recommendedName>
</protein>
<proteinExistence type="predicted"/>
<sequence length="566" mass="64566">MAESLYIKGDTAILNFNDGFPVRNSDILNSDAFKIIIDGYLQQAQPSILEWLSLSKTNGKTIQNELISCLRELLVTPLDSVAHPYIQNRRALLEVIEGIYTYWRNFQRCSIIYINKHQKSELINFMERDGEFNRILLGFYRIFQEKVQGRKNSVYRQLHAGTNASVTLIVKQNKVPSTYSNVKKLVSIDSILLRSPLLLHPKTNKREGHFQEVYENPIEGLEFSSEEFFCYPAKVGSYLAMIYFHKDFIFSGLSLSNLFELASTEEINSRKPDIIVTFGVKDGTDDMVFYNDRKNDIVVGKIAYNPKIEYFGYLKKITLTCHNVAAMNKKRLPIHGAMVNVYLKDKRKYGVVFMGDSGAGKSEIIEEITNMGSDNIERMDVIFDDMGSFGLNNGEVYAKGSEIGAFVRLDDLDRSLPYQAMDRSIFMNPESTVNARVIIPVSDYETISSDHKVDFFFYANNYEDKIGLEIFENAAQHKQVFVEGKRMAKATTHEVGITTSYFANPFGPLQKQDVCDPLIDLYFDAFKGSNVHVGQVFTKLGVEDRDENDLKRSAKEVLDMLVNYRG</sequence>
<dbReference type="KEGG" id="erl:AOC36_02495"/>
<name>A0A0X8GYQ9_9FIRM</name>
<dbReference type="STRING" id="1514105.AOC36_02495"/>
<dbReference type="OrthoDB" id="7052199at2"/>
<reference evidence="1 2" key="1">
    <citation type="submission" date="2015-10" db="EMBL/GenBank/DDBJ databases">
        <title>Erysipelothrix larvae sp. LV19 isolated from the larval gut of the rhinoceros beetle, Trypoxylus dichotomus.</title>
        <authorList>
            <person name="Lim S."/>
            <person name="Kim B.-C."/>
        </authorList>
    </citation>
    <scope>NUCLEOTIDE SEQUENCE [LARGE SCALE GENOMIC DNA]</scope>
    <source>
        <strain evidence="1 2">LV19</strain>
    </source>
</reference>
<dbReference type="Proteomes" id="UP000063781">
    <property type="component" value="Chromosome"/>
</dbReference>
<evidence type="ECO:0008006" key="3">
    <source>
        <dbReference type="Google" id="ProtNLM"/>
    </source>
</evidence>
<evidence type="ECO:0000313" key="1">
    <source>
        <dbReference type="EMBL" id="AMC92891.1"/>
    </source>
</evidence>
<keyword evidence="2" id="KW-1185">Reference proteome</keyword>
<evidence type="ECO:0000313" key="2">
    <source>
        <dbReference type="Proteomes" id="UP000063781"/>
    </source>
</evidence>
<dbReference type="AlphaFoldDB" id="A0A0X8GYQ9"/>
<organism evidence="1 2">
    <name type="scientific">Erysipelothrix larvae</name>
    <dbReference type="NCBI Taxonomy" id="1514105"/>
    <lineage>
        <taxon>Bacteria</taxon>
        <taxon>Bacillati</taxon>
        <taxon>Bacillota</taxon>
        <taxon>Erysipelotrichia</taxon>
        <taxon>Erysipelotrichales</taxon>
        <taxon>Erysipelotrichaceae</taxon>
        <taxon>Erysipelothrix</taxon>
    </lineage>
</organism>
<dbReference type="EMBL" id="CP013213">
    <property type="protein sequence ID" value="AMC92891.1"/>
    <property type="molecule type" value="Genomic_DNA"/>
</dbReference>
<dbReference type="RefSeq" id="WP_067630981.1">
    <property type="nucleotide sequence ID" value="NZ_CP013213.1"/>
</dbReference>
<dbReference type="SUPFAM" id="SSF53795">
    <property type="entry name" value="PEP carboxykinase-like"/>
    <property type="match status" value="1"/>
</dbReference>